<comment type="caution">
    <text evidence="1">The sequence shown here is derived from an EMBL/GenBank/DDBJ whole genome shotgun (WGS) entry which is preliminary data.</text>
</comment>
<gene>
    <name evidence="1" type="ORF">NITGR_20004</name>
</gene>
<reference evidence="1 2" key="1">
    <citation type="journal article" date="2013" name="Front. Microbiol.">
        <title>The genome of Nitrospina gracilis illuminates the metabolism and evolution of the major marine nitrite oxidizer.</title>
        <authorList>
            <person name="Luecker S."/>
            <person name="Nowka B."/>
            <person name="Rattei T."/>
            <person name="Spieck E."/>
            <person name="and Daims H."/>
        </authorList>
    </citation>
    <scope>NUCLEOTIDE SEQUENCE [LARGE SCALE GENOMIC DNA]</scope>
    <source>
        <strain evidence="1 2">3/211</strain>
    </source>
</reference>
<organism evidence="1 2">
    <name type="scientific">Nitrospina gracilis (strain 3/211)</name>
    <dbReference type="NCBI Taxonomy" id="1266370"/>
    <lineage>
        <taxon>Bacteria</taxon>
        <taxon>Pseudomonadati</taxon>
        <taxon>Nitrospinota/Tectimicrobiota group</taxon>
        <taxon>Nitrospinota</taxon>
        <taxon>Nitrospinia</taxon>
        <taxon>Nitrospinales</taxon>
        <taxon>Nitrospinaceae</taxon>
        <taxon>Nitrospina</taxon>
    </lineage>
</organism>
<evidence type="ECO:0000313" key="2">
    <source>
        <dbReference type="Proteomes" id="UP000011704"/>
    </source>
</evidence>
<dbReference type="HOGENOM" id="CLU_899634_0_0_0"/>
<accession>M1YWU4</accession>
<keyword evidence="2" id="KW-1185">Reference proteome</keyword>
<dbReference type="Proteomes" id="UP000011704">
    <property type="component" value="Unassembled WGS sequence"/>
</dbReference>
<dbReference type="InParanoid" id="M1YWU4"/>
<sequence length="309" mass="36281">MELPPTTGPVFTEDQHTNLYHLNELYGNVAETVSAVMQSRYGMDIPISSGIWGGTYLIAEPNGKSKRRIWRYYCIVNLPSSGPLEEHENLEKLVGVYSTTLRHAFLPEGLDLKLKMWGGRLPYTNKIKPNITMHMEDSTETVRWVRPIFVWNTATWEQSIIYDTLRLVKELKQNLHRDREPPLKDPQQIKYLLQDIIILYKTLEQAHDPDFIEHAEGIIKDMTQAFLRGLSEEDEILDWYHKVHQYLLIYGYEQTLEMHYQPYRLDVRAMEQWPVEKINFVPDELQAKLIPPIQDIFATFRQNLNNHSG</sequence>
<evidence type="ECO:0000313" key="1">
    <source>
        <dbReference type="EMBL" id="CCQ89969.1"/>
    </source>
</evidence>
<proteinExistence type="predicted"/>
<dbReference type="AlphaFoldDB" id="M1YWU4"/>
<dbReference type="EMBL" id="CAQJ01000022">
    <property type="protein sequence ID" value="CCQ89969.1"/>
    <property type="molecule type" value="Genomic_DNA"/>
</dbReference>
<protein>
    <submittedName>
        <fullName evidence="1">Uncharacterized protein</fullName>
    </submittedName>
</protein>
<name>M1YWU4_NITG3</name>
<dbReference type="RefSeq" id="WP_005006945.1">
    <property type="nucleotide sequence ID" value="NZ_HG422173.1"/>
</dbReference>